<reference evidence="2" key="1">
    <citation type="submission" date="2021-12" db="EMBL/GenBank/DDBJ databases">
        <authorList>
            <person name="King R."/>
        </authorList>
    </citation>
    <scope>NUCLEOTIDE SEQUENCE</scope>
</reference>
<dbReference type="Proteomes" id="UP001154078">
    <property type="component" value="Chromosome 8"/>
</dbReference>
<evidence type="ECO:0000313" key="2">
    <source>
        <dbReference type="EMBL" id="CAH0562905.1"/>
    </source>
</evidence>
<dbReference type="AlphaFoldDB" id="A0A9P0BGX9"/>
<proteinExistence type="predicted"/>
<sequence length="128" mass="14203">MSYGIPMIWSEPIYHESNRCYPCVNNVFGLNRINAAGYNYKDVSSAQIPLPHSDAVPIPPGGRFSSLRETWQDIKKNTKAKAAKSKAHAHQTGGGEPMKTDLDCKDLKVVHGLDNGEESTIVFHFDED</sequence>
<name>A0A9P0BGX9_BRAAE</name>
<accession>A0A9P0BGX9</accession>
<feature type="compositionally biased region" description="Basic residues" evidence="1">
    <location>
        <begin position="79"/>
        <end position="89"/>
    </location>
</feature>
<protein>
    <submittedName>
        <fullName evidence="2">Uncharacterized protein</fullName>
    </submittedName>
</protein>
<feature type="region of interest" description="Disordered" evidence="1">
    <location>
        <begin position="79"/>
        <end position="101"/>
    </location>
</feature>
<keyword evidence="3" id="KW-1185">Reference proteome</keyword>
<evidence type="ECO:0000256" key="1">
    <source>
        <dbReference type="SAM" id="MobiDB-lite"/>
    </source>
</evidence>
<gene>
    <name evidence="2" type="ORF">MELIAE_LOCUS11919</name>
</gene>
<dbReference type="OrthoDB" id="7890494at2759"/>
<evidence type="ECO:0000313" key="3">
    <source>
        <dbReference type="Proteomes" id="UP001154078"/>
    </source>
</evidence>
<organism evidence="2 3">
    <name type="scientific">Brassicogethes aeneus</name>
    <name type="common">Rape pollen beetle</name>
    <name type="synonym">Meligethes aeneus</name>
    <dbReference type="NCBI Taxonomy" id="1431903"/>
    <lineage>
        <taxon>Eukaryota</taxon>
        <taxon>Metazoa</taxon>
        <taxon>Ecdysozoa</taxon>
        <taxon>Arthropoda</taxon>
        <taxon>Hexapoda</taxon>
        <taxon>Insecta</taxon>
        <taxon>Pterygota</taxon>
        <taxon>Neoptera</taxon>
        <taxon>Endopterygota</taxon>
        <taxon>Coleoptera</taxon>
        <taxon>Polyphaga</taxon>
        <taxon>Cucujiformia</taxon>
        <taxon>Nitidulidae</taxon>
        <taxon>Meligethinae</taxon>
        <taxon>Brassicogethes</taxon>
    </lineage>
</organism>
<dbReference type="EMBL" id="OV121139">
    <property type="protein sequence ID" value="CAH0562905.1"/>
    <property type="molecule type" value="Genomic_DNA"/>
</dbReference>